<dbReference type="KEGG" id="gce:KYE46_01485"/>
<dbReference type="EMBL" id="CP079194">
    <property type="protein sequence ID" value="QXT39962.1"/>
    <property type="molecule type" value="Genomic_DNA"/>
</dbReference>
<evidence type="ECO:0000313" key="1">
    <source>
        <dbReference type="EMBL" id="QXT39962.1"/>
    </source>
</evidence>
<organism evidence="1 2">
    <name type="scientific">Gymnodinialimonas ceratoperidinii</name>
    <dbReference type="NCBI Taxonomy" id="2856823"/>
    <lineage>
        <taxon>Bacteria</taxon>
        <taxon>Pseudomonadati</taxon>
        <taxon>Pseudomonadota</taxon>
        <taxon>Alphaproteobacteria</taxon>
        <taxon>Rhodobacterales</taxon>
        <taxon>Paracoccaceae</taxon>
        <taxon>Gymnodinialimonas</taxon>
    </lineage>
</organism>
<keyword evidence="2" id="KW-1185">Reference proteome</keyword>
<name>A0A8F6TYB7_9RHOB</name>
<dbReference type="RefSeq" id="WP_219002979.1">
    <property type="nucleotide sequence ID" value="NZ_CP079194.1"/>
</dbReference>
<gene>
    <name evidence="1" type="ORF">KYE46_01485</name>
</gene>
<dbReference type="AlphaFoldDB" id="A0A8F6TYB7"/>
<accession>A0A8F6TYB7</accession>
<protein>
    <submittedName>
        <fullName evidence="1">Uncharacterized protein</fullName>
    </submittedName>
</protein>
<reference evidence="1 2" key="1">
    <citation type="submission" date="2021-07" db="EMBL/GenBank/DDBJ databases">
        <title>A novel Jannaschia species isolated from marine dinoflagellate Ceratoperidinium margalefii.</title>
        <authorList>
            <person name="Jiang Y."/>
            <person name="Li Z."/>
        </authorList>
    </citation>
    <scope>NUCLEOTIDE SEQUENCE [LARGE SCALE GENOMIC DNA]</scope>
    <source>
        <strain evidence="1 2">J12C1-MA-4</strain>
    </source>
</reference>
<proteinExistence type="predicted"/>
<dbReference type="Proteomes" id="UP000825009">
    <property type="component" value="Chromosome"/>
</dbReference>
<sequence length="134" mass="14639">MLLTARAELCPTITEIAPEEPARFNPECLEELCLKIGEVRAEAEVALALHRISDLMPKLTDMLSNNPQAFVTGIEGLCNDAELIGMATLARVARDVLQTYKSGNHVALSATVARLDRVGERSIHAVWDLEDLSV</sequence>
<evidence type="ECO:0000313" key="2">
    <source>
        <dbReference type="Proteomes" id="UP000825009"/>
    </source>
</evidence>